<evidence type="ECO:0000313" key="5">
    <source>
        <dbReference type="Proteomes" id="UP000605784"/>
    </source>
</evidence>
<dbReference type="Gene3D" id="3.40.50.150">
    <property type="entry name" value="Vaccinia Virus protein VP39"/>
    <property type="match status" value="1"/>
</dbReference>
<dbReference type="Proteomes" id="UP000605784">
    <property type="component" value="Unassembled WGS sequence"/>
</dbReference>
<evidence type="ECO:0000256" key="1">
    <source>
        <dbReference type="ARBA" id="ARBA00022603"/>
    </source>
</evidence>
<dbReference type="SUPFAM" id="SSF53335">
    <property type="entry name" value="S-adenosyl-L-methionine-dependent methyltransferases"/>
    <property type="match status" value="1"/>
</dbReference>
<dbReference type="AlphaFoldDB" id="A0A830GK19"/>
<name>A0A830GK19_9EURY</name>
<proteinExistence type="predicted"/>
<dbReference type="InterPro" id="IPR029063">
    <property type="entry name" value="SAM-dependent_MTases_sf"/>
</dbReference>
<dbReference type="InterPro" id="IPR041698">
    <property type="entry name" value="Methyltransf_25"/>
</dbReference>
<evidence type="ECO:0000259" key="3">
    <source>
        <dbReference type="Pfam" id="PF13649"/>
    </source>
</evidence>
<dbReference type="GO" id="GO:0032259">
    <property type="term" value="P:methylation"/>
    <property type="evidence" value="ECO:0007669"/>
    <property type="project" value="UniProtKB-KW"/>
</dbReference>
<keyword evidence="2 4" id="KW-0808">Transferase</keyword>
<reference evidence="4" key="1">
    <citation type="journal article" date="2014" name="Int. J. Syst. Evol. Microbiol.">
        <title>Complete genome sequence of Corynebacterium casei LMG S-19264T (=DSM 44701T), isolated from a smear-ripened cheese.</title>
        <authorList>
            <consortium name="US DOE Joint Genome Institute (JGI-PGF)"/>
            <person name="Walter F."/>
            <person name="Albersmeier A."/>
            <person name="Kalinowski J."/>
            <person name="Ruckert C."/>
        </authorList>
    </citation>
    <scope>NUCLEOTIDE SEQUENCE</scope>
    <source>
        <strain evidence="4">JCM 17820</strain>
    </source>
</reference>
<comment type="caution">
    <text evidence="4">The sequence shown here is derived from an EMBL/GenBank/DDBJ whole genome shotgun (WGS) entry which is preliminary data.</text>
</comment>
<gene>
    <name evidence="4" type="ORF">GCM10009030_14290</name>
</gene>
<sequence length="255" mass="28159">MTDGNDWNPDDYDDGHGFVYEYGSDMLDLLDPKPGDRILDLGCGTGHLTADIADTGAETLGIDASAEMVRQAHEAYPSLDFEQADARAYAPAGSFDAVFSNAALHWIPGTDHDAVLSTVADALTADGRFVAEFGGRGNVRHITDALEAELAERGYEVDHPWYFPSIGEYAPRLESAGFEVRFARLFDRPTTLDGGDTGLREWVGMFGDEFFENVAAEERERVLDAVEDRLRGALFEADSETWTADYRRLRFVATK</sequence>
<accession>A0A830GK19</accession>
<dbReference type="CDD" id="cd02440">
    <property type="entry name" value="AdoMet_MTases"/>
    <property type="match status" value="1"/>
</dbReference>
<evidence type="ECO:0000256" key="2">
    <source>
        <dbReference type="ARBA" id="ARBA00022679"/>
    </source>
</evidence>
<reference evidence="4" key="2">
    <citation type="submission" date="2020-09" db="EMBL/GenBank/DDBJ databases">
        <authorList>
            <person name="Sun Q."/>
            <person name="Ohkuma M."/>
        </authorList>
    </citation>
    <scope>NUCLEOTIDE SEQUENCE</scope>
    <source>
        <strain evidence="4">JCM 17820</strain>
    </source>
</reference>
<dbReference type="PANTHER" id="PTHR43861">
    <property type="entry name" value="TRANS-ACONITATE 2-METHYLTRANSFERASE-RELATED"/>
    <property type="match status" value="1"/>
</dbReference>
<keyword evidence="1 4" id="KW-0489">Methyltransferase</keyword>
<dbReference type="GO" id="GO:0008168">
    <property type="term" value="F:methyltransferase activity"/>
    <property type="evidence" value="ECO:0007669"/>
    <property type="project" value="UniProtKB-KW"/>
</dbReference>
<dbReference type="Pfam" id="PF13649">
    <property type="entry name" value="Methyltransf_25"/>
    <property type="match status" value="1"/>
</dbReference>
<protein>
    <submittedName>
        <fullName evidence="4">Methyltransferase type 11</fullName>
    </submittedName>
</protein>
<organism evidence="4 5">
    <name type="scientific">Haloarcula pellucida</name>
    <dbReference type="NCBI Taxonomy" id="1427151"/>
    <lineage>
        <taxon>Archaea</taxon>
        <taxon>Methanobacteriati</taxon>
        <taxon>Methanobacteriota</taxon>
        <taxon>Stenosarchaea group</taxon>
        <taxon>Halobacteria</taxon>
        <taxon>Halobacteriales</taxon>
        <taxon>Haloarculaceae</taxon>
        <taxon>Haloarcula</taxon>
    </lineage>
</organism>
<dbReference type="RefSeq" id="WP_188995926.1">
    <property type="nucleotide sequence ID" value="NZ_BMOU01000002.1"/>
</dbReference>
<evidence type="ECO:0000313" key="4">
    <source>
        <dbReference type="EMBL" id="GGN91399.1"/>
    </source>
</evidence>
<dbReference type="PANTHER" id="PTHR43861:SF1">
    <property type="entry name" value="TRANS-ACONITATE 2-METHYLTRANSFERASE"/>
    <property type="match status" value="1"/>
</dbReference>
<feature type="domain" description="Methyltransferase" evidence="3">
    <location>
        <begin position="38"/>
        <end position="127"/>
    </location>
</feature>
<keyword evidence="5" id="KW-1185">Reference proteome</keyword>
<dbReference type="EMBL" id="BMOU01000002">
    <property type="protein sequence ID" value="GGN91399.1"/>
    <property type="molecule type" value="Genomic_DNA"/>
</dbReference>